<dbReference type="Pfam" id="PF00248">
    <property type="entry name" value="Aldo_ket_red"/>
    <property type="match status" value="1"/>
</dbReference>
<dbReference type="PRINTS" id="PR00069">
    <property type="entry name" value="ALDKETRDTASE"/>
</dbReference>
<name>A0A4S2MIN4_9PEZI</name>
<dbReference type="InterPro" id="IPR023210">
    <property type="entry name" value="NADP_OxRdtase_dom"/>
</dbReference>
<dbReference type="Gene3D" id="3.20.20.100">
    <property type="entry name" value="NADP-dependent oxidoreductase domain"/>
    <property type="match status" value="1"/>
</dbReference>
<feature type="domain" description="NADP-dependent oxidoreductase" evidence="2">
    <location>
        <begin position="9"/>
        <end position="316"/>
    </location>
</feature>
<reference evidence="3 4" key="1">
    <citation type="submission" date="2019-04" db="EMBL/GenBank/DDBJ databases">
        <title>Comparative genomics and transcriptomics to analyze fruiting body development in filamentous ascomycetes.</title>
        <authorList>
            <consortium name="DOE Joint Genome Institute"/>
            <person name="Lutkenhaus R."/>
            <person name="Traeger S."/>
            <person name="Breuer J."/>
            <person name="Kuo A."/>
            <person name="Lipzen A."/>
            <person name="Pangilinan J."/>
            <person name="Dilworth D."/>
            <person name="Sandor L."/>
            <person name="Poggeler S."/>
            <person name="Barry K."/>
            <person name="Grigoriev I.V."/>
            <person name="Nowrousian M."/>
        </authorList>
    </citation>
    <scope>NUCLEOTIDE SEQUENCE [LARGE SCALE GENOMIC DNA]</scope>
    <source>
        <strain evidence="3 4">CBS 389.68</strain>
    </source>
</reference>
<dbReference type="EMBL" id="ML220166">
    <property type="protein sequence ID" value="TGZ76776.1"/>
    <property type="molecule type" value="Genomic_DNA"/>
</dbReference>
<dbReference type="AlphaFoldDB" id="A0A4S2MIN4"/>
<keyword evidence="4" id="KW-1185">Reference proteome</keyword>
<dbReference type="PANTHER" id="PTHR43364">
    <property type="entry name" value="NADH-SPECIFIC METHYLGLYOXAL REDUCTASE-RELATED"/>
    <property type="match status" value="1"/>
</dbReference>
<dbReference type="SUPFAM" id="SSF51430">
    <property type="entry name" value="NAD(P)-linked oxidoreductase"/>
    <property type="match status" value="1"/>
</dbReference>
<dbReference type="InterPro" id="IPR018170">
    <property type="entry name" value="Aldo/ket_reductase_CS"/>
</dbReference>
<evidence type="ECO:0000313" key="4">
    <source>
        <dbReference type="Proteomes" id="UP000298138"/>
    </source>
</evidence>
<dbReference type="CDD" id="cd19075">
    <property type="entry name" value="AKR_AKR7A1-5"/>
    <property type="match status" value="1"/>
</dbReference>
<dbReference type="STRING" id="341454.A0A4S2MIN4"/>
<evidence type="ECO:0000259" key="2">
    <source>
        <dbReference type="Pfam" id="PF00248"/>
    </source>
</evidence>
<dbReference type="InterPro" id="IPR020471">
    <property type="entry name" value="AKR"/>
</dbReference>
<proteinExistence type="predicted"/>
<dbReference type="OrthoDB" id="2310150at2759"/>
<evidence type="ECO:0000256" key="1">
    <source>
        <dbReference type="ARBA" id="ARBA00023002"/>
    </source>
</evidence>
<protein>
    <submittedName>
        <fullName evidence="3">Putative aflatoxin B1-aldehyde reductase</fullName>
    </submittedName>
</protein>
<keyword evidence="1" id="KW-0560">Oxidoreductase</keyword>
<dbReference type="PANTHER" id="PTHR43364:SF4">
    <property type="entry name" value="NAD(P)-LINKED OXIDOREDUCTASE SUPERFAMILY PROTEIN"/>
    <property type="match status" value="1"/>
</dbReference>
<accession>A0A4S2MIN4</accession>
<organism evidence="3 4">
    <name type="scientific">Ascodesmis nigricans</name>
    <dbReference type="NCBI Taxonomy" id="341454"/>
    <lineage>
        <taxon>Eukaryota</taxon>
        <taxon>Fungi</taxon>
        <taxon>Dikarya</taxon>
        <taxon>Ascomycota</taxon>
        <taxon>Pezizomycotina</taxon>
        <taxon>Pezizomycetes</taxon>
        <taxon>Pezizales</taxon>
        <taxon>Ascodesmidaceae</taxon>
        <taxon>Ascodesmis</taxon>
    </lineage>
</organism>
<dbReference type="Proteomes" id="UP000298138">
    <property type="component" value="Unassembled WGS sequence"/>
</dbReference>
<gene>
    <name evidence="3" type="ORF">EX30DRAFT_356541</name>
</gene>
<dbReference type="GO" id="GO:0016491">
    <property type="term" value="F:oxidoreductase activity"/>
    <property type="evidence" value="ECO:0007669"/>
    <property type="project" value="UniProtKB-KW"/>
</dbReference>
<dbReference type="InterPro" id="IPR036812">
    <property type="entry name" value="NAD(P)_OxRdtase_dom_sf"/>
</dbReference>
<dbReference type="InParanoid" id="A0A4S2MIN4"/>
<dbReference type="InterPro" id="IPR050523">
    <property type="entry name" value="AKR_Detox_Biosynth"/>
</dbReference>
<dbReference type="PROSITE" id="PS00062">
    <property type="entry name" value="ALDOKETO_REDUCTASE_2"/>
    <property type="match status" value="1"/>
</dbReference>
<sequence>MSTPSAKPRIILGCMTFGPHPEHGARVTSLPDTTAIFSTFKNRGYTELDTARLYVGGAQERWTSDAGYRDLGFKIATKHYPAVPLNHTPGSLRETLEKSLEQLRTESVDIFYLHAPDRNTPFEVTLKAVDELHREGKFKQLGLSNYSALEVAEIAVLCRERGWLRPTIYQAMYNCITRGIEKELLPACRRYGLEVVVYNPIAGGLFSGTIKSPTEIPATGRFSNISRDQGERYRERYFSEEQFAALNAIAPVAEAHGITLLEVALRWAVHHSALRISDGRDGVIIGVSSLQQLEQNLEALEKGPLPEEVVAKVDEVGKAVRGRVEYWHGDLKWGYEWETEKV</sequence>
<evidence type="ECO:0000313" key="3">
    <source>
        <dbReference type="EMBL" id="TGZ76776.1"/>
    </source>
</evidence>